<dbReference type="InterPro" id="IPR043519">
    <property type="entry name" value="NT_sf"/>
</dbReference>
<proteinExistence type="predicted"/>
<dbReference type="RefSeq" id="WP_394470207.1">
    <property type="nucleotide sequence ID" value="NZ_JBIGHY010000003.1"/>
</dbReference>
<comment type="caution">
    <text evidence="1">The sequence shown here is derived from an EMBL/GenBank/DDBJ whole genome shotgun (WGS) entry which is preliminary data.</text>
</comment>
<dbReference type="SUPFAM" id="SSF81301">
    <property type="entry name" value="Nucleotidyltransferase"/>
    <property type="match status" value="1"/>
</dbReference>
<name>A0ABW7ENA3_9BURK</name>
<gene>
    <name evidence="1" type="ORF">ACG02S_09485</name>
</gene>
<evidence type="ECO:0000313" key="1">
    <source>
        <dbReference type="EMBL" id="MFG6414128.1"/>
    </source>
</evidence>
<dbReference type="EMBL" id="JBIGHY010000003">
    <property type="protein sequence ID" value="MFG6414128.1"/>
    <property type="molecule type" value="Genomic_DNA"/>
</dbReference>
<dbReference type="PANTHER" id="PTHR34822:SF1">
    <property type="entry name" value="GRPB FAMILY PROTEIN"/>
    <property type="match status" value="1"/>
</dbReference>
<sequence length="170" mass="18242">MSGVRLAEPDPGWPAQFDATAAALRAVLGDTPGAIEHIGSTAVPGLCAKPVLDLMLGVDNLAAVEARTTALAALGYRYRPAYETELPERRYFVRDATGDMPRVHLHAVVRGGVLWRDHLAFRDALRADAALAQRYGELKRALAARHAADKAAYTEAKAPFIRAVLAAGRC</sequence>
<dbReference type="Pfam" id="PF04229">
    <property type="entry name" value="GrpB"/>
    <property type="match status" value="1"/>
</dbReference>
<accession>A0ABW7ENA3</accession>
<keyword evidence="2" id="KW-1185">Reference proteome</keyword>
<dbReference type="InterPro" id="IPR007344">
    <property type="entry name" value="GrpB/CoaE"/>
</dbReference>
<dbReference type="Gene3D" id="3.30.460.10">
    <property type="entry name" value="Beta Polymerase, domain 2"/>
    <property type="match status" value="1"/>
</dbReference>
<reference evidence="1 2" key="1">
    <citation type="submission" date="2024-09" db="EMBL/GenBank/DDBJ databases">
        <title>Novel species of the genus Pelomonas and Roseateles isolated from streams.</title>
        <authorList>
            <person name="Lu H."/>
        </authorList>
    </citation>
    <scope>NUCLEOTIDE SEQUENCE [LARGE SCALE GENOMIC DNA]</scope>
    <source>
        <strain evidence="1 2">DC23W</strain>
    </source>
</reference>
<organism evidence="1 2">
    <name type="scientific">Pelomonas dachongensis</name>
    <dbReference type="NCBI Taxonomy" id="3299029"/>
    <lineage>
        <taxon>Bacteria</taxon>
        <taxon>Pseudomonadati</taxon>
        <taxon>Pseudomonadota</taxon>
        <taxon>Betaproteobacteria</taxon>
        <taxon>Burkholderiales</taxon>
        <taxon>Sphaerotilaceae</taxon>
        <taxon>Roseateles</taxon>
    </lineage>
</organism>
<dbReference type="PANTHER" id="PTHR34822">
    <property type="entry name" value="GRPB DOMAIN PROTEIN (AFU_ORTHOLOGUE AFUA_1G01530)"/>
    <property type="match status" value="1"/>
</dbReference>
<dbReference type="Proteomes" id="UP001606300">
    <property type="component" value="Unassembled WGS sequence"/>
</dbReference>
<evidence type="ECO:0000313" key="2">
    <source>
        <dbReference type="Proteomes" id="UP001606300"/>
    </source>
</evidence>
<protein>
    <submittedName>
        <fullName evidence="1">GrpB family protein</fullName>
    </submittedName>
</protein>